<organism evidence="1 2">
    <name type="scientific">Qingshengfaniella alkalisoli</name>
    <dbReference type="NCBI Taxonomy" id="2599296"/>
    <lineage>
        <taxon>Bacteria</taxon>
        <taxon>Pseudomonadati</taxon>
        <taxon>Pseudomonadota</taxon>
        <taxon>Alphaproteobacteria</taxon>
        <taxon>Rhodobacterales</taxon>
        <taxon>Paracoccaceae</taxon>
        <taxon>Qingshengfaniella</taxon>
    </lineage>
</organism>
<proteinExistence type="predicted"/>
<gene>
    <name evidence="1" type="ORF">FPZ52_11185</name>
</gene>
<protein>
    <submittedName>
        <fullName evidence="1">Uncharacterized protein</fullName>
    </submittedName>
</protein>
<dbReference type="EMBL" id="CP042261">
    <property type="protein sequence ID" value="QDY70129.1"/>
    <property type="molecule type" value="Genomic_DNA"/>
</dbReference>
<evidence type="ECO:0000313" key="1">
    <source>
        <dbReference type="EMBL" id="QDY70129.1"/>
    </source>
</evidence>
<keyword evidence="2" id="KW-1185">Reference proteome</keyword>
<dbReference type="Proteomes" id="UP000318483">
    <property type="component" value="Chromosome"/>
</dbReference>
<dbReference type="AlphaFoldDB" id="A0A5B8I8K9"/>
<dbReference type="OrthoDB" id="9810174at2"/>
<name>A0A5B8I8K9_9RHOB</name>
<reference evidence="1 2" key="1">
    <citation type="submission" date="2019-07" db="EMBL/GenBank/DDBJ databases">
        <title>Litoreibacter alkalisoli sp. nov., isolated from saline-alkaline soil.</title>
        <authorList>
            <person name="Wang S."/>
            <person name="Xu L."/>
            <person name="Xing Y.-T."/>
            <person name="Sun J.-Q."/>
        </authorList>
    </citation>
    <scope>NUCLEOTIDE SEQUENCE [LARGE SCALE GENOMIC DNA]</scope>
    <source>
        <strain evidence="1 2">LN3S51</strain>
    </source>
</reference>
<accession>A0A5B8I8K9</accession>
<evidence type="ECO:0000313" key="2">
    <source>
        <dbReference type="Proteomes" id="UP000318483"/>
    </source>
</evidence>
<dbReference type="KEGG" id="lit:FPZ52_11185"/>
<dbReference type="RefSeq" id="WP_146365529.1">
    <property type="nucleotide sequence ID" value="NZ_CP042261.1"/>
</dbReference>
<sequence length="368" mass="38067">MGLEVGNTIADLNANWPLGSDPKAQGDDHLRLIKAVLLNDVWSKAANPKGFVSKDGDTMTGALTIDRSDGSVQLGILNSGSSQFTRATYPDVKINQSAIGLWVDGSAATVGGSIFRVTGSAVTAMFDVLDSGVVRAGHAEGGAGDTAGGVVLELDSFEPGIKFTDRSGGDNTDNRILANGGGILKITDNGGNLIYSFNGGTSGEGIPTRDYADNRYARLATSNVFSGFIRVPDGTLGTPSLQFGNNNIGIFVNPGSDFNFKMAGDNIGRLDHSDTSVPADNYILKRGAGDARYFQLSTAWNGVGSTVLARNTSATQSPGDTISGGSLSPCNANGNPAPSGSMAGSWLCCGYSQAQTDARSATDFRRLS</sequence>